<keyword evidence="7" id="KW-1185">Reference proteome</keyword>
<dbReference type="Pfam" id="PF13545">
    <property type="entry name" value="HTH_Crp_2"/>
    <property type="match status" value="1"/>
</dbReference>
<proteinExistence type="predicted"/>
<evidence type="ECO:0000256" key="1">
    <source>
        <dbReference type="ARBA" id="ARBA00023015"/>
    </source>
</evidence>
<dbReference type="SMART" id="SM00100">
    <property type="entry name" value="cNMP"/>
    <property type="match status" value="1"/>
</dbReference>
<dbReference type="PANTHER" id="PTHR24567:SF74">
    <property type="entry name" value="HTH-TYPE TRANSCRIPTIONAL REGULATOR ARCR"/>
    <property type="match status" value="1"/>
</dbReference>
<dbReference type="PANTHER" id="PTHR24567">
    <property type="entry name" value="CRP FAMILY TRANSCRIPTIONAL REGULATORY PROTEIN"/>
    <property type="match status" value="1"/>
</dbReference>
<dbReference type="InterPro" id="IPR036388">
    <property type="entry name" value="WH-like_DNA-bd_sf"/>
</dbReference>
<dbReference type="InterPro" id="IPR050397">
    <property type="entry name" value="Env_Response_Regulators"/>
</dbReference>
<name>A0ABU0YNU8_9PROT</name>
<accession>A0ABU0YNU8</accession>
<dbReference type="CDD" id="cd00038">
    <property type="entry name" value="CAP_ED"/>
    <property type="match status" value="1"/>
</dbReference>
<dbReference type="PROSITE" id="PS50042">
    <property type="entry name" value="CNMP_BINDING_3"/>
    <property type="match status" value="1"/>
</dbReference>
<dbReference type="Pfam" id="PF00027">
    <property type="entry name" value="cNMP_binding"/>
    <property type="match status" value="1"/>
</dbReference>
<feature type="domain" description="Cyclic nucleotide-binding" evidence="4">
    <location>
        <begin position="9"/>
        <end position="119"/>
    </location>
</feature>
<dbReference type="InterPro" id="IPR018490">
    <property type="entry name" value="cNMP-bd_dom_sf"/>
</dbReference>
<dbReference type="SMART" id="SM00419">
    <property type="entry name" value="HTH_CRP"/>
    <property type="match status" value="1"/>
</dbReference>
<dbReference type="InterPro" id="IPR036390">
    <property type="entry name" value="WH_DNA-bd_sf"/>
</dbReference>
<comment type="caution">
    <text evidence="6">The sequence shown here is derived from an EMBL/GenBank/DDBJ whole genome shotgun (WGS) entry which is preliminary data.</text>
</comment>
<evidence type="ECO:0000259" key="5">
    <source>
        <dbReference type="PROSITE" id="PS51063"/>
    </source>
</evidence>
<dbReference type="PROSITE" id="PS51063">
    <property type="entry name" value="HTH_CRP_2"/>
    <property type="match status" value="1"/>
</dbReference>
<evidence type="ECO:0000256" key="3">
    <source>
        <dbReference type="ARBA" id="ARBA00023163"/>
    </source>
</evidence>
<dbReference type="InterPro" id="IPR014710">
    <property type="entry name" value="RmlC-like_jellyroll"/>
</dbReference>
<dbReference type="InterPro" id="IPR012318">
    <property type="entry name" value="HTH_CRP"/>
</dbReference>
<dbReference type="SUPFAM" id="SSF46785">
    <property type="entry name" value="Winged helix' DNA-binding domain"/>
    <property type="match status" value="1"/>
</dbReference>
<dbReference type="EMBL" id="JAUYVI010000005">
    <property type="protein sequence ID" value="MDQ7249404.1"/>
    <property type="molecule type" value="Genomic_DNA"/>
</dbReference>
<keyword evidence="3" id="KW-0804">Transcription</keyword>
<keyword evidence="2" id="KW-0238">DNA-binding</keyword>
<reference evidence="7" key="1">
    <citation type="submission" date="2023-08" db="EMBL/GenBank/DDBJ databases">
        <title>Rhodospirillaceae gen. nov., a novel taxon isolated from the Yangtze River Yuezi River estuary sludge.</title>
        <authorList>
            <person name="Ruan L."/>
        </authorList>
    </citation>
    <scope>NUCLEOTIDE SEQUENCE [LARGE SCALE GENOMIC DNA]</scope>
    <source>
        <strain evidence="7">R-7</strain>
    </source>
</reference>
<gene>
    <name evidence="6" type="ORF">Q8A70_17080</name>
</gene>
<dbReference type="InterPro" id="IPR000595">
    <property type="entry name" value="cNMP-bd_dom"/>
</dbReference>
<sequence length="257" mass="27648">MTVLPPNSMLSAMSASDLSVLRPHIKTVAFRHRHVLYEPGDTVDRAYFPHTGMISVVPVMADGCGVETATIGNEGIFGAMTGFAPYTTTARVLVQTPLTVSQIAAGPFREIAGRSTAMRTLIAHYHEALLAQVQITAACNALHPIHERLARWLLQTSDRLDGLVLPLTQELLSGMLGVRRSSVSKAAGKLQQAGLIQYNRGSIRIVHRHALESATCECYEAIKQSALQHTQGSIGAGTLPGSQRLDLGNLFHPRAPG</sequence>
<evidence type="ECO:0000313" key="6">
    <source>
        <dbReference type="EMBL" id="MDQ7249404.1"/>
    </source>
</evidence>
<dbReference type="Gene3D" id="1.10.10.10">
    <property type="entry name" value="Winged helix-like DNA-binding domain superfamily/Winged helix DNA-binding domain"/>
    <property type="match status" value="1"/>
</dbReference>
<protein>
    <submittedName>
        <fullName evidence="6">Crp/Fnr family transcriptional regulator</fullName>
    </submittedName>
</protein>
<evidence type="ECO:0000259" key="4">
    <source>
        <dbReference type="PROSITE" id="PS50042"/>
    </source>
</evidence>
<organism evidence="6 7">
    <name type="scientific">Dongia sedimenti</name>
    <dbReference type="NCBI Taxonomy" id="3064282"/>
    <lineage>
        <taxon>Bacteria</taxon>
        <taxon>Pseudomonadati</taxon>
        <taxon>Pseudomonadota</taxon>
        <taxon>Alphaproteobacteria</taxon>
        <taxon>Rhodospirillales</taxon>
        <taxon>Dongiaceae</taxon>
        <taxon>Dongia</taxon>
    </lineage>
</organism>
<evidence type="ECO:0000256" key="2">
    <source>
        <dbReference type="ARBA" id="ARBA00023125"/>
    </source>
</evidence>
<feature type="domain" description="HTH crp-type" evidence="5">
    <location>
        <begin position="143"/>
        <end position="209"/>
    </location>
</feature>
<dbReference type="Gene3D" id="2.60.120.10">
    <property type="entry name" value="Jelly Rolls"/>
    <property type="match status" value="1"/>
</dbReference>
<dbReference type="Proteomes" id="UP001230156">
    <property type="component" value="Unassembled WGS sequence"/>
</dbReference>
<keyword evidence="1" id="KW-0805">Transcription regulation</keyword>
<evidence type="ECO:0000313" key="7">
    <source>
        <dbReference type="Proteomes" id="UP001230156"/>
    </source>
</evidence>
<dbReference type="SUPFAM" id="SSF51206">
    <property type="entry name" value="cAMP-binding domain-like"/>
    <property type="match status" value="1"/>
</dbReference>
<dbReference type="RefSeq" id="WP_379957345.1">
    <property type="nucleotide sequence ID" value="NZ_JAUYVI010000005.1"/>
</dbReference>